<organism evidence="4 5">
    <name type="scientific">Persephonella atlantica</name>
    <dbReference type="NCBI Taxonomy" id="2699429"/>
    <lineage>
        <taxon>Bacteria</taxon>
        <taxon>Pseudomonadati</taxon>
        <taxon>Aquificota</taxon>
        <taxon>Aquificia</taxon>
        <taxon>Aquificales</taxon>
        <taxon>Hydrogenothermaceae</taxon>
        <taxon>Persephonella</taxon>
    </lineage>
</organism>
<dbReference type="EMBL" id="JAACYA010000002">
    <property type="protein sequence ID" value="MBK3332657.1"/>
    <property type="molecule type" value="Genomic_DNA"/>
</dbReference>
<evidence type="ECO:0008006" key="6">
    <source>
        <dbReference type="Google" id="ProtNLM"/>
    </source>
</evidence>
<dbReference type="Proteomes" id="UP000772812">
    <property type="component" value="Unassembled WGS sequence"/>
</dbReference>
<name>A0ABS1GIA3_9AQUI</name>
<dbReference type="SUPFAM" id="SSF159468">
    <property type="entry name" value="AtpF-like"/>
    <property type="match status" value="1"/>
</dbReference>
<keyword evidence="5" id="KW-1185">Reference proteome</keyword>
<keyword evidence="2" id="KW-0813">Transport</keyword>
<evidence type="ECO:0000256" key="3">
    <source>
        <dbReference type="ARBA" id="ARBA00023065"/>
    </source>
</evidence>
<evidence type="ECO:0000256" key="1">
    <source>
        <dbReference type="ARBA" id="ARBA00010148"/>
    </source>
</evidence>
<dbReference type="InterPro" id="IPR008218">
    <property type="entry name" value="ATPase_V1-cplx_f_g_su"/>
</dbReference>
<reference evidence="4 5" key="1">
    <citation type="journal article" date="2021" name="Syst. Appl. Microbiol.">
        <title>Persephonella atlantica sp. nov.: How to adapt to physico-chemical gradients in high temperature hydrothermal habitats.</title>
        <authorList>
            <person name="Francois D.X."/>
            <person name="Godfroy A."/>
            <person name="Mathien C."/>
            <person name="Aube J."/>
            <person name="Cathalot C."/>
            <person name="Lesongeur F."/>
            <person name="L'Haridon S."/>
            <person name="Philippon X."/>
            <person name="Roussel E.G."/>
        </authorList>
    </citation>
    <scope>NUCLEOTIDE SEQUENCE [LARGE SCALE GENOMIC DNA]</scope>
    <source>
        <strain evidence="4 5">MO1340</strain>
    </source>
</reference>
<keyword evidence="3" id="KW-0406">Ion transport</keyword>
<dbReference type="InterPro" id="IPR036906">
    <property type="entry name" value="ATPase_V1_fsu_sf"/>
</dbReference>
<dbReference type="Gene3D" id="3.40.50.10580">
    <property type="entry name" value="ATPase, V1 complex, subunit F"/>
    <property type="match status" value="1"/>
</dbReference>
<sequence length="101" mass="11325">MMKIYMIGDEDETAGFSLIGIDAFQVKDGEHFVSVCRQVLDREDAGIVIITDRFFEIFRENFSDVLRKKAVPAVVFIPSFDGVHLKRSIKEFVAGVIGIGL</sequence>
<gene>
    <name evidence="4" type="ORF">GWK41_06215</name>
</gene>
<comment type="caution">
    <text evidence="4">The sequence shown here is derived from an EMBL/GenBank/DDBJ whole genome shotgun (WGS) entry which is preliminary data.</text>
</comment>
<evidence type="ECO:0000256" key="2">
    <source>
        <dbReference type="ARBA" id="ARBA00022448"/>
    </source>
</evidence>
<evidence type="ECO:0000313" key="5">
    <source>
        <dbReference type="Proteomes" id="UP000772812"/>
    </source>
</evidence>
<evidence type="ECO:0000313" key="4">
    <source>
        <dbReference type="EMBL" id="MBK3332657.1"/>
    </source>
</evidence>
<protein>
    <recommendedName>
        <fullName evidence="6">V-type ATP synthase subunit F</fullName>
    </recommendedName>
</protein>
<dbReference type="Pfam" id="PF01990">
    <property type="entry name" value="ATP-synt_F"/>
    <property type="match status" value="1"/>
</dbReference>
<comment type="similarity">
    <text evidence="1">Belongs to the V-ATPase F subunit family.</text>
</comment>
<proteinExistence type="inferred from homology"/>
<accession>A0ABS1GIA3</accession>